<dbReference type="Gene3D" id="2.30.110.10">
    <property type="entry name" value="Electron Transport, Fmn-binding Protein, Chain A"/>
    <property type="match status" value="1"/>
</dbReference>
<reference evidence="2 3" key="1">
    <citation type="journal article" date="2016" name="Sci. Rep.">
        <title>Metabolic traits of an uncultured archaeal lineage -MSBL1- from brine pools of the Red Sea.</title>
        <authorList>
            <person name="Mwirichia R."/>
            <person name="Alam I."/>
            <person name="Rashid M."/>
            <person name="Vinu M."/>
            <person name="Ba-Alawi W."/>
            <person name="Anthony Kamau A."/>
            <person name="Kamanda Ngugi D."/>
            <person name="Goker M."/>
            <person name="Klenk H.P."/>
            <person name="Bajic V."/>
            <person name="Stingl U."/>
        </authorList>
    </citation>
    <scope>NUCLEOTIDE SEQUENCE [LARGE SCALE GENOMIC DNA]</scope>
    <source>
        <strain evidence="2">SCGC-AAA259M10</strain>
    </source>
</reference>
<accession>A0A133V1H1</accession>
<dbReference type="Pfam" id="PF01243">
    <property type="entry name" value="PNPOx_N"/>
    <property type="match status" value="1"/>
</dbReference>
<keyword evidence="3" id="KW-1185">Reference proteome</keyword>
<dbReference type="InterPro" id="IPR012349">
    <property type="entry name" value="Split_barrel_FMN-bd"/>
</dbReference>
<dbReference type="AlphaFoldDB" id="A0A133V1H1"/>
<evidence type="ECO:0000259" key="1">
    <source>
        <dbReference type="Pfam" id="PF01243"/>
    </source>
</evidence>
<organism evidence="2 3">
    <name type="scientific">candidate division MSBL1 archaeon SCGC-AAA259M10</name>
    <dbReference type="NCBI Taxonomy" id="1698270"/>
    <lineage>
        <taxon>Archaea</taxon>
        <taxon>Methanobacteriati</taxon>
        <taxon>Methanobacteriota</taxon>
        <taxon>candidate division MSBL1</taxon>
    </lineage>
</organism>
<sequence>MSEDRIKKILNESFFAYFCTTDGQKQPYIAPMFFIFDEESYKLYFVTRPKTRKVENIKSNPFASVTVDLRDPANPRNNEGVMVRGKINFFFPQDRWGGEGEKVKEIHGLYHKKYPTTVLEGIDVIASPEIIIELIPAQIIHWKGSKFTKKEF</sequence>
<dbReference type="EMBL" id="LHXU01000014">
    <property type="protein sequence ID" value="KXB00297.1"/>
    <property type="molecule type" value="Genomic_DNA"/>
</dbReference>
<dbReference type="Proteomes" id="UP000070341">
    <property type="component" value="Unassembled WGS sequence"/>
</dbReference>
<gene>
    <name evidence="2" type="ORF">AKJ40_01540</name>
</gene>
<proteinExistence type="predicted"/>
<evidence type="ECO:0000313" key="2">
    <source>
        <dbReference type="EMBL" id="KXB00297.1"/>
    </source>
</evidence>
<evidence type="ECO:0000313" key="3">
    <source>
        <dbReference type="Proteomes" id="UP000070341"/>
    </source>
</evidence>
<name>A0A133V1H1_9EURY</name>
<dbReference type="InterPro" id="IPR011576">
    <property type="entry name" value="Pyridox_Oxase_N"/>
</dbReference>
<comment type="caution">
    <text evidence="2">The sequence shown here is derived from an EMBL/GenBank/DDBJ whole genome shotgun (WGS) entry which is preliminary data.</text>
</comment>
<protein>
    <recommendedName>
        <fullName evidence="1">Pyridoxamine 5'-phosphate oxidase N-terminal domain-containing protein</fullName>
    </recommendedName>
</protein>
<feature type="domain" description="Pyridoxamine 5'-phosphate oxidase N-terminal" evidence="1">
    <location>
        <begin position="3"/>
        <end position="90"/>
    </location>
</feature>
<dbReference type="SUPFAM" id="SSF50475">
    <property type="entry name" value="FMN-binding split barrel"/>
    <property type="match status" value="1"/>
</dbReference>